<keyword evidence="7 10" id="KW-1133">Transmembrane helix</keyword>
<feature type="transmembrane region" description="Helical" evidence="10">
    <location>
        <begin position="668"/>
        <end position="687"/>
    </location>
</feature>
<feature type="transmembrane region" description="Helical" evidence="10">
    <location>
        <begin position="98"/>
        <end position="116"/>
    </location>
</feature>
<keyword evidence="6" id="KW-0653">Protein transport</keyword>
<accession>A0AAN7YH89</accession>
<protein>
    <recommendedName>
        <fullName evidence="13">OPT superfamily oligopeptide transporter</fullName>
    </recommendedName>
</protein>
<evidence type="ECO:0000313" key="12">
    <source>
        <dbReference type="Proteomes" id="UP001310890"/>
    </source>
</evidence>
<feature type="transmembrane region" description="Helical" evidence="10">
    <location>
        <begin position="707"/>
        <end position="735"/>
    </location>
</feature>
<dbReference type="PANTHER" id="PTHR22601">
    <property type="entry name" value="ISP4 LIKE PROTEIN"/>
    <property type="match status" value="1"/>
</dbReference>
<evidence type="ECO:0000256" key="6">
    <source>
        <dbReference type="ARBA" id="ARBA00022927"/>
    </source>
</evidence>
<dbReference type="GO" id="GO:0035673">
    <property type="term" value="F:oligopeptide transmembrane transporter activity"/>
    <property type="evidence" value="ECO:0007669"/>
    <property type="project" value="InterPro"/>
</dbReference>
<feature type="transmembrane region" description="Helical" evidence="10">
    <location>
        <begin position="165"/>
        <end position="186"/>
    </location>
</feature>
<evidence type="ECO:0000256" key="10">
    <source>
        <dbReference type="SAM" id="Phobius"/>
    </source>
</evidence>
<reference evidence="11" key="1">
    <citation type="submission" date="2023-08" db="EMBL/GenBank/DDBJ databases">
        <title>Black Yeasts Isolated from many extreme environments.</title>
        <authorList>
            <person name="Coleine C."/>
            <person name="Stajich J.E."/>
            <person name="Selbmann L."/>
        </authorList>
    </citation>
    <scope>NUCLEOTIDE SEQUENCE</scope>
    <source>
        <strain evidence="11">CCFEE 5401</strain>
    </source>
</reference>
<evidence type="ECO:0000256" key="1">
    <source>
        <dbReference type="ARBA" id="ARBA00004141"/>
    </source>
</evidence>
<evidence type="ECO:0000313" key="11">
    <source>
        <dbReference type="EMBL" id="KAK5108447.1"/>
    </source>
</evidence>
<organism evidence="11 12">
    <name type="scientific">Meristemomyces frigidus</name>
    <dbReference type="NCBI Taxonomy" id="1508187"/>
    <lineage>
        <taxon>Eukaryota</taxon>
        <taxon>Fungi</taxon>
        <taxon>Dikarya</taxon>
        <taxon>Ascomycota</taxon>
        <taxon>Pezizomycotina</taxon>
        <taxon>Dothideomycetes</taxon>
        <taxon>Dothideomycetidae</taxon>
        <taxon>Mycosphaerellales</taxon>
        <taxon>Teratosphaeriaceae</taxon>
        <taxon>Meristemomyces</taxon>
    </lineage>
</organism>
<keyword evidence="5" id="KW-0571">Peptide transport</keyword>
<dbReference type="NCBIfam" id="TIGR00728">
    <property type="entry name" value="OPT_sfam"/>
    <property type="match status" value="1"/>
</dbReference>
<dbReference type="GO" id="GO:0015031">
    <property type="term" value="P:protein transport"/>
    <property type="evidence" value="ECO:0007669"/>
    <property type="project" value="UniProtKB-KW"/>
</dbReference>
<evidence type="ECO:0000256" key="9">
    <source>
        <dbReference type="SAM" id="MobiDB-lite"/>
    </source>
</evidence>
<feature type="transmembrane region" description="Helical" evidence="10">
    <location>
        <begin position="602"/>
        <end position="624"/>
    </location>
</feature>
<feature type="transmembrane region" description="Helical" evidence="10">
    <location>
        <begin position="491"/>
        <end position="512"/>
    </location>
</feature>
<evidence type="ECO:0000256" key="2">
    <source>
        <dbReference type="ARBA" id="ARBA00008807"/>
    </source>
</evidence>
<evidence type="ECO:0000256" key="4">
    <source>
        <dbReference type="ARBA" id="ARBA00022692"/>
    </source>
</evidence>
<comment type="subcellular location">
    <subcellularLocation>
        <location evidence="1">Membrane</location>
        <topology evidence="1">Multi-pass membrane protein</topology>
    </subcellularLocation>
</comment>
<sequence>MSSKRPAFARVDTDRVFDPAQESSRTYELQDADEKGGFHATSDGVDSDTDTKGLPAYDDVREGAQITDHVETAADLVTKIIHADEDDPDMPVLTFRTFFLGLGLSCFGSVLQEIFYFKPQTIFVSLIFLTVWAYILGDFMAFAIPRKGAIGRFLNPHPFNSKEHAAITIMASAAAQSALATEALAAQELFYGGYPSKAAGIFAVLSSQLIGFAVAGLLREVIVHPTKMIWPMTIPVSNLLETIHRDRTETKRKMRIWYMVFFAVFFWEILPEYIFTTLIGVSVFCLADQKNLFFTNFFGGATGNEGLGVLNISFDWNYIAPFFNPLWYPLSSTVNTMLGIIGWLYYNNVWQAKSMPFLSQELFNLTASNTTYFSVYNQSLILNNDFTINFDALDVQGVPYLTATYVGYILTTNMGLSATIVYMLLWNWDDLKYAWAWAHPSALRKLMTMDTLYFWREKETPAERNRRKQADPNLDPHYKLMLRNGYKEVPLWWWALTLIGCWIIGLACMYSLKSTLPWWGFLLATVFTFVFTLFFGAQYGMTGFGFNLQPVCQMLAGYMFPGRPLANFWFTCFTYNATSEAQVLAKDLRLAQYTHLPPRITFGLQVLGCLVGALLNWVMMVSIVSAQRPLLTAIQGSSIWSGQNIQIFNSAAITWSMAPRLYSIGQRYQWCTIAYLVGFIVPVPMYLMYKYGGMKAKWASYINPSIILWFMGNLFVGINAGFTTFFIIAFVFQWYIRKYHPKFFVDWNYLISAALDGGTQIMVFILTFAVAGGSGVAHPFPYWAGNPDLSLTNTDHCMVNPGNIG</sequence>
<evidence type="ECO:0000256" key="8">
    <source>
        <dbReference type="ARBA" id="ARBA00023136"/>
    </source>
</evidence>
<keyword evidence="4 10" id="KW-0812">Transmembrane</keyword>
<gene>
    <name evidence="11" type="ORF">LTR62_008334</name>
</gene>
<evidence type="ECO:0000256" key="7">
    <source>
        <dbReference type="ARBA" id="ARBA00022989"/>
    </source>
</evidence>
<feature type="transmembrane region" description="Helical" evidence="10">
    <location>
        <begin position="256"/>
        <end position="284"/>
    </location>
</feature>
<dbReference type="Pfam" id="PF03169">
    <property type="entry name" value="OPT"/>
    <property type="match status" value="1"/>
</dbReference>
<dbReference type="GO" id="GO:0016020">
    <property type="term" value="C:membrane"/>
    <property type="evidence" value="ECO:0007669"/>
    <property type="project" value="UniProtKB-SubCell"/>
</dbReference>
<dbReference type="EMBL" id="JAVRRL010000086">
    <property type="protein sequence ID" value="KAK5108447.1"/>
    <property type="molecule type" value="Genomic_DNA"/>
</dbReference>
<dbReference type="InterPro" id="IPR004813">
    <property type="entry name" value="OPT"/>
</dbReference>
<feature type="transmembrane region" description="Helical" evidence="10">
    <location>
        <begin position="519"/>
        <end position="541"/>
    </location>
</feature>
<proteinExistence type="inferred from homology"/>
<feature type="transmembrane region" description="Helical" evidence="10">
    <location>
        <begin position="122"/>
        <end position="144"/>
    </location>
</feature>
<evidence type="ECO:0000256" key="3">
    <source>
        <dbReference type="ARBA" id="ARBA00022448"/>
    </source>
</evidence>
<dbReference type="Proteomes" id="UP001310890">
    <property type="component" value="Unassembled WGS sequence"/>
</dbReference>
<name>A0AAN7YH89_9PEZI</name>
<comment type="similarity">
    <text evidence="2">Belongs to the oligopeptide OPT transporter family.</text>
</comment>
<evidence type="ECO:0008006" key="13">
    <source>
        <dbReference type="Google" id="ProtNLM"/>
    </source>
</evidence>
<feature type="transmembrane region" description="Helical" evidence="10">
    <location>
        <begin position="405"/>
        <end position="425"/>
    </location>
</feature>
<keyword evidence="3" id="KW-0813">Transport</keyword>
<keyword evidence="8 10" id="KW-0472">Membrane</keyword>
<dbReference type="InterPro" id="IPR004648">
    <property type="entry name" value="Oligpept_transpt"/>
</dbReference>
<feature type="transmembrane region" description="Helical" evidence="10">
    <location>
        <begin position="326"/>
        <end position="346"/>
    </location>
</feature>
<comment type="caution">
    <text evidence="11">The sequence shown here is derived from an EMBL/GenBank/DDBJ whole genome shotgun (WGS) entry which is preliminary data.</text>
</comment>
<dbReference type="AlphaFoldDB" id="A0AAN7YH89"/>
<feature type="transmembrane region" description="Helical" evidence="10">
    <location>
        <begin position="747"/>
        <end position="771"/>
    </location>
</feature>
<evidence type="ECO:0000256" key="5">
    <source>
        <dbReference type="ARBA" id="ARBA00022856"/>
    </source>
</evidence>
<feature type="region of interest" description="Disordered" evidence="9">
    <location>
        <begin position="1"/>
        <end position="53"/>
    </location>
</feature>
<feature type="transmembrane region" description="Helical" evidence="10">
    <location>
        <begin position="198"/>
        <end position="218"/>
    </location>
</feature>